<dbReference type="FunFam" id="1.10.30.10:FF:000041">
    <property type="entry name" value="HMG box family protein"/>
    <property type="match status" value="1"/>
</dbReference>
<dbReference type="GO" id="GO:0000122">
    <property type="term" value="P:negative regulation of transcription by RNA polymerase II"/>
    <property type="evidence" value="ECO:0007669"/>
    <property type="project" value="TreeGrafter"/>
</dbReference>
<keyword evidence="3" id="KW-0804">Transcription</keyword>
<feature type="region of interest" description="Disordered" evidence="5">
    <location>
        <begin position="73"/>
        <end position="135"/>
    </location>
</feature>
<feature type="compositionally biased region" description="Polar residues" evidence="5">
    <location>
        <begin position="326"/>
        <end position="335"/>
    </location>
</feature>
<dbReference type="GO" id="GO:0000978">
    <property type="term" value="F:RNA polymerase II cis-regulatory region sequence-specific DNA binding"/>
    <property type="evidence" value="ECO:0007669"/>
    <property type="project" value="TreeGrafter"/>
</dbReference>
<dbReference type="InterPro" id="IPR036910">
    <property type="entry name" value="HMG_box_dom_sf"/>
</dbReference>
<dbReference type="VEuPathDB" id="FungiDB:ASPNIDRAFT2_1158936"/>
<dbReference type="Pfam" id="PF00505">
    <property type="entry name" value="HMG_box"/>
    <property type="match status" value="1"/>
</dbReference>
<feature type="compositionally biased region" description="Low complexity" evidence="5">
    <location>
        <begin position="292"/>
        <end position="302"/>
    </location>
</feature>
<organism evidence="7 8">
    <name type="scientific">Aspergillus niger (strain ATCC 1015 / CBS 113.46 / FGSC A1144 / LSHB Ac4 / NCTC 3858a / NRRL 328 / USDA 3528.7)</name>
    <dbReference type="NCBI Taxonomy" id="380704"/>
    <lineage>
        <taxon>Eukaryota</taxon>
        <taxon>Fungi</taxon>
        <taxon>Dikarya</taxon>
        <taxon>Ascomycota</taxon>
        <taxon>Pezizomycotina</taxon>
        <taxon>Eurotiomycetes</taxon>
        <taxon>Eurotiomycetidae</taxon>
        <taxon>Eurotiales</taxon>
        <taxon>Aspergillaceae</taxon>
        <taxon>Aspergillus</taxon>
        <taxon>Aspergillus subgen. Circumdati</taxon>
    </lineage>
</organism>
<evidence type="ECO:0000313" key="7">
    <source>
        <dbReference type="EMBL" id="EHA21813.1"/>
    </source>
</evidence>
<comment type="caution">
    <text evidence="7">The sequence shown here is derived from an EMBL/GenBank/DDBJ whole genome shotgun (WGS) entry which is preliminary data.</text>
</comment>
<evidence type="ECO:0000256" key="2">
    <source>
        <dbReference type="ARBA" id="ARBA00023125"/>
    </source>
</evidence>
<evidence type="ECO:0000313" key="8">
    <source>
        <dbReference type="Proteomes" id="UP000009038"/>
    </source>
</evidence>
<protein>
    <recommendedName>
        <fullName evidence="6">HMG box domain-containing protein</fullName>
    </recommendedName>
</protein>
<accession>G3Y5E8</accession>
<keyword evidence="2 4" id="KW-0238">DNA-binding</keyword>
<dbReference type="HOGENOM" id="CLU_010453_0_0_1"/>
<evidence type="ECO:0000256" key="1">
    <source>
        <dbReference type="ARBA" id="ARBA00023015"/>
    </source>
</evidence>
<dbReference type="Gene3D" id="1.10.30.10">
    <property type="entry name" value="High mobility group box domain"/>
    <property type="match status" value="1"/>
</dbReference>
<dbReference type="GO" id="GO:0030154">
    <property type="term" value="P:cell differentiation"/>
    <property type="evidence" value="ECO:0007669"/>
    <property type="project" value="TreeGrafter"/>
</dbReference>
<gene>
    <name evidence="7" type="ORF">ASPNIDRAFT_49092</name>
</gene>
<dbReference type="GO" id="GO:0005634">
    <property type="term" value="C:nucleus"/>
    <property type="evidence" value="ECO:0007669"/>
    <property type="project" value="UniProtKB-UniRule"/>
</dbReference>
<feature type="compositionally biased region" description="Polar residues" evidence="5">
    <location>
        <begin position="73"/>
        <end position="105"/>
    </location>
</feature>
<dbReference type="InterPro" id="IPR050140">
    <property type="entry name" value="SRY-related_HMG-box_TF-like"/>
</dbReference>
<name>G3Y5E8_ASPNA</name>
<dbReference type="EMBL" id="ACJE01000013">
    <property type="protein sequence ID" value="EHA21813.1"/>
    <property type="molecule type" value="Genomic_DNA"/>
</dbReference>
<feature type="compositionally biased region" description="Low complexity" evidence="5">
    <location>
        <begin position="110"/>
        <end position="126"/>
    </location>
</feature>
<feature type="compositionally biased region" description="Basic and acidic residues" evidence="5">
    <location>
        <begin position="316"/>
        <end position="325"/>
    </location>
</feature>
<proteinExistence type="predicted"/>
<dbReference type="InterPro" id="IPR009071">
    <property type="entry name" value="HMG_box_dom"/>
</dbReference>
<sequence>MSCDRILPKPPLLNHDSSHHPFLPWPTGNLLEKKFSSIGVDKVSIMDRELKTDALGGHHRSTDTLPHVHQYSLNRSKITHNKVSSNTTSTIEAPESTNHSSTNSIPLRESSSLSKIPSSSSPVKSSNTPDPSESATHFCLCHPDPKIPRPRNAFILYRQHYQAAVAAQNPGLASFEISKIIGEQWRGLPQETKDEWKALAEEEKARHRQQYPEYRFQPRRYNRDGNLRSGASGISHNPPGSTLCNRCGGRLLNPPVSPEIPYTARASLLGAKPASGEDFAARSSHRSRQSRLLRQQFAQSRSRSPDSKRRRVRLPRPYDVRERSPHSSFPTSPYTPRSAAADSRSLCQPLQHSSPGRNVKEYTPPDPSLKLTRLQTAAHVSRTNTPTTPYSHGTSIEATVMTIPFLDKIKMLAKISPPLTPAYHDGYSVRRGVVIAVDGQDPVLVKTLIGFLNNTLRKDGRYHTRVFDGPEIQSRESYSDSEQKADAIAGYLNIIISWHRISSEIVSFVKPSWASSEPRSVEEESTSGVSPRTIIPKPAELQINSLEQSSNNNSMSTGPSGPGLITVSVPVALIPQYQLTTTDAFACSVQSRDSYAPLDHWEWMASLWRALVGPDVTVYIRECRKEELERHGANPVEIRLHDARTIVVRVAASSNQLMEKSLRRVAFEIEDFLTQ</sequence>
<evidence type="ECO:0000256" key="4">
    <source>
        <dbReference type="PROSITE-ProRule" id="PRU00267"/>
    </source>
</evidence>
<dbReference type="PANTHER" id="PTHR10270:SF320">
    <property type="entry name" value="BOX TRANSCRIPTIONAL REGULATOR, PUTATIVE (AFU_ORTHOLOGUE AFUA_4G10820)-RELATED"/>
    <property type="match status" value="1"/>
</dbReference>
<evidence type="ECO:0000256" key="5">
    <source>
        <dbReference type="SAM" id="MobiDB-lite"/>
    </source>
</evidence>
<feature type="DNA-binding region" description="HMG box" evidence="4">
    <location>
        <begin position="147"/>
        <end position="215"/>
    </location>
</feature>
<dbReference type="OrthoDB" id="6247875at2759"/>
<dbReference type="Proteomes" id="UP000009038">
    <property type="component" value="Unassembled WGS sequence"/>
</dbReference>
<dbReference type="AlphaFoldDB" id="G3Y5E8"/>
<feature type="region of interest" description="Disordered" evidence="5">
    <location>
        <begin position="220"/>
        <end position="240"/>
    </location>
</feature>
<reference evidence="7 8" key="1">
    <citation type="journal article" date="2011" name="Genome Res.">
        <title>Comparative genomics of citric-acid-producing Aspergillus niger ATCC 1015 versus enzyme-producing CBS 513.88.</title>
        <authorList>
            <person name="Andersen M.R."/>
            <person name="Salazar M.P."/>
            <person name="Schaap P.J."/>
            <person name="van de Vondervoort P.J."/>
            <person name="Culley D."/>
            <person name="Thykaer J."/>
            <person name="Frisvad J.C."/>
            <person name="Nielsen K.F."/>
            <person name="Albang R."/>
            <person name="Albermann K."/>
            <person name="Berka R.M."/>
            <person name="Braus G.H."/>
            <person name="Braus-Stromeyer S.A."/>
            <person name="Corrochano L.M."/>
            <person name="Dai Z."/>
            <person name="van Dijck P.W."/>
            <person name="Hofmann G."/>
            <person name="Lasure L.L."/>
            <person name="Magnuson J.K."/>
            <person name="Menke H."/>
            <person name="Meijer M."/>
            <person name="Meijer S.L."/>
            <person name="Nielsen J.B."/>
            <person name="Nielsen M.L."/>
            <person name="van Ooyen A.J."/>
            <person name="Pel H.J."/>
            <person name="Poulsen L."/>
            <person name="Samson R.A."/>
            <person name="Stam H."/>
            <person name="Tsang A."/>
            <person name="van den Brink J.M."/>
            <person name="Atkins A."/>
            <person name="Aerts A."/>
            <person name="Shapiro H."/>
            <person name="Pangilinan J."/>
            <person name="Salamov A."/>
            <person name="Lou Y."/>
            <person name="Lindquist E."/>
            <person name="Lucas S."/>
            <person name="Grimwood J."/>
            <person name="Grigoriev I.V."/>
            <person name="Kubicek C.P."/>
            <person name="Martinez D."/>
            <person name="van Peij N.N."/>
            <person name="Roubos J.A."/>
            <person name="Nielsen J."/>
            <person name="Baker S.E."/>
        </authorList>
    </citation>
    <scope>NUCLEOTIDE SEQUENCE [LARGE SCALE GENOMIC DNA]</scope>
    <source>
        <strain evidence="8">ATCC 1015 / CBS 113.46 / FGSC A1144 / LSHB Ac4 / NCTC 3858a / NRRL 328 / USDA 3528.7</strain>
    </source>
</reference>
<keyword evidence="1" id="KW-0805">Transcription regulation</keyword>
<dbReference type="SMART" id="SM00398">
    <property type="entry name" value="HMG"/>
    <property type="match status" value="1"/>
</dbReference>
<dbReference type="PANTHER" id="PTHR10270">
    <property type="entry name" value="SOX TRANSCRIPTION FACTOR"/>
    <property type="match status" value="1"/>
</dbReference>
<evidence type="ECO:0000259" key="6">
    <source>
        <dbReference type="PROSITE" id="PS50118"/>
    </source>
</evidence>
<dbReference type="GO" id="GO:0001228">
    <property type="term" value="F:DNA-binding transcription activator activity, RNA polymerase II-specific"/>
    <property type="evidence" value="ECO:0007669"/>
    <property type="project" value="TreeGrafter"/>
</dbReference>
<feature type="region of interest" description="Disordered" evidence="5">
    <location>
        <begin position="275"/>
        <end position="369"/>
    </location>
</feature>
<dbReference type="SUPFAM" id="SSF47095">
    <property type="entry name" value="HMG-box"/>
    <property type="match status" value="1"/>
</dbReference>
<dbReference type="PROSITE" id="PS50118">
    <property type="entry name" value="HMG_BOX_2"/>
    <property type="match status" value="1"/>
</dbReference>
<evidence type="ECO:0000256" key="3">
    <source>
        <dbReference type="ARBA" id="ARBA00023163"/>
    </source>
</evidence>
<feature type="compositionally biased region" description="Polar residues" evidence="5">
    <location>
        <begin position="345"/>
        <end position="356"/>
    </location>
</feature>
<keyword evidence="4" id="KW-0539">Nucleus</keyword>
<dbReference type="STRING" id="380704.G3Y5E8"/>
<dbReference type="CDD" id="cd01389">
    <property type="entry name" value="HMG-box_ROX1-like"/>
    <property type="match status" value="1"/>
</dbReference>
<feature type="domain" description="HMG box" evidence="6">
    <location>
        <begin position="147"/>
        <end position="215"/>
    </location>
</feature>